<evidence type="ECO:0000256" key="2">
    <source>
        <dbReference type="ARBA" id="ARBA00022475"/>
    </source>
</evidence>
<comment type="subcellular location">
    <subcellularLocation>
        <location evidence="1">Cell membrane</location>
        <topology evidence="1">Multi-pass membrane protein</topology>
    </subcellularLocation>
</comment>
<keyword evidence="2" id="KW-1003">Cell membrane</keyword>
<feature type="transmembrane region" description="Helical" evidence="6">
    <location>
        <begin position="81"/>
        <end position="99"/>
    </location>
</feature>
<dbReference type="AlphaFoldDB" id="A0A7W8E9C1"/>
<feature type="transmembrane region" description="Helical" evidence="6">
    <location>
        <begin position="247"/>
        <end position="275"/>
    </location>
</feature>
<reference evidence="7 8" key="1">
    <citation type="submission" date="2020-08" db="EMBL/GenBank/DDBJ databases">
        <title>Genomic Encyclopedia of Type Strains, Phase IV (KMG-V): Genome sequencing to study the core and pangenomes of soil and plant-associated prokaryotes.</title>
        <authorList>
            <person name="Whitman W."/>
        </authorList>
    </citation>
    <scope>NUCLEOTIDE SEQUENCE [LARGE SCALE GENOMIC DNA]</scope>
    <source>
        <strain evidence="7 8">X5P3</strain>
    </source>
</reference>
<feature type="transmembrane region" description="Helical" evidence="6">
    <location>
        <begin position="120"/>
        <end position="137"/>
    </location>
</feature>
<feature type="transmembrane region" description="Helical" evidence="6">
    <location>
        <begin position="387"/>
        <end position="413"/>
    </location>
</feature>
<evidence type="ECO:0000256" key="1">
    <source>
        <dbReference type="ARBA" id="ARBA00004651"/>
    </source>
</evidence>
<protein>
    <submittedName>
        <fullName evidence="7">O-antigen/teichoic acid export membrane protein</fullName>
    </submittedName>
</protein>
<keyword evidence="3 6" id="KW-0812">Transmembrane</keyword>
<feature type="transmembrane region" description="Helical" evidence="6">
    <location>
        <begin position="181"/>
        <end position="201"/>
    </location>
</feature>
<comment type="caution">
    <text evidence="7">The sequence shown here is derived from an EMBL/GenBank/DDBJ whole genome shotgun (WGS) entry which is preliminary data.</text>
</comment>
<evidence type="ECO:0000256" key="4">
    <source>
        <dbReference type="ARBA" id="ARBA00022989"/>
    </source>
</evidence>
<evidence type="ECO:0000313" key="7">
    <source>
        <dbReference type="EMBL" id="MBB5063617.1"/>
    </source>
</evidence>
<dbReference type="PANTHER" id="PTHR30250:SF11">
    <property type="entry name" value="O-ANTIGEN TRANSPORTER-RELATED"/>
    <property type="match status" value="1"/>
</dbReference>
<dbReference type="InterPro" id="IPR050833">
    <property type="entry name" value="Poly_Biosynth_Transport"/>
</dbReference>
<keyword evidence="5 6" id="KW-0472">Membrane</keyword>
<accession>A0A7W8E9C1</accession>
<evidence type="ECO:0000256" key="6">
    <source>
        <dbReference type="SAM" id="Phobius"/>
    </source>
</evidence>
<organism evidence="7 8">
    <name type="scientific">Granulicella mallensis</name>
    <dbReference type="NCBI Taxonomy" id="940614"/>
    <lineage>
        <taxon>Bacteria</taxon>
        <taxon>Pseudomonadati</taxon>
        <taxon>Acidobacteriota</taxon>
        <taxon>Terriglobia</taxon>
        <taxon>Terriglobales</taxon>
        <taxon>Acidobacteriaceae</taxon>
        <taxon>Granulicella</taxon>
    </lineage>
</organism>
<feature type="transmembrane region" description="Helical" evidence="6">
    <location>
        <begin position="281"/>
        <end position="306"/>
    </location>
</feature>
<feature type="transmembrane region" description="Helical" evidence="6">
    <location>
        <begin position="207"/>
        <end position="226"/>
    </location>
</feature>
<dbReference type="Proteomes" id="UP000584867">
    <property type="component" value="Unassembled WGS sequence"/>
</dbReference>
<proteinExistence type="predicted"/>
<sequence>MSMQPEDGLEQTALSPLHPGPALLGSAWVIRGRRITGIVTSFLLGQGASQALTLLAGLFLVRHLSTQSYAQFGLTSGFQTMFLTLMDLGFAGTIVPMVGDRKNDRALVGRHVRAAKHLRDRAFLGIAPIAAFAFLGLMHRQHWSWSVQAILLFSVLLTLYSGGKASYFAAPLFMHGKLRSYYVLQVLAAAVRLGSYVVLALTGGLNAWVAAVIAALTTVLTAEYFAHQAKPLMDWPAGDDSATEKKIIRYIMPAAPAMIFAAFQAQITLILISLFGGQTAYIAQVAALGRIGQVFTVLATFNLIVVEPYIARLNHRRLLPTFLMLTGLACLLMMPIVCAAFAWPQAFLLLIGPKYSSLRDVLGWVILAAAINYIAGLIWMMNRARTWVFWSGSFLEVGLLITVQIAFLVAVGIKNTRDAVFLAFAASICVLIAHIYVAIYGLWKTHRDHRADVPLSLAGD</sequence>
<feature type="transmembrane region" description="Helical" evidence="6">
    <location>
        <begin position="143"/>
        <end position="160"/>
    </location>
</feature>
<keyword evidence="4 6" id="KW-1133">Transmembrane helix</keyword>
<name>A0A7W8E9C1_9BACT</name>
<gene>
    <name evidence="7" type="ORF">HDF15_001962</name>
</gene>
<feature type="transmembrane region" description="Helical" evidence="6">
    <location>
        <begin position="362"/>
        <end position="380"/>
    </location>
</feature>
<evidence type="ECO:0000256" key="5">
    <source>
        <dbReference type="ARBA" id="ARBA00023136"/>
    </source>
</evidence>
<feature type="transmembrane region" description="Helical" evidence="6">
    <location>
        <begin position="318"/>
        <end position="342"/>
    </location>
</feature>
<feature type="transmembrane region" description="Helical" evidence="6">
    <location>
        <begin position="419"/>
        <end position="443"/>
    </location>
</feature>
<dbReference type="PANTHER" id="PTHR30250">
    <property type="entry name" value="PST FAMILY PREDICTED COLANIC ACID TRANSPORTER"/>
    <property type="match status" value="1"/>
</dbReference>
<feature type="transmembrane region" description="Helical" evidence="6">
    <location>
        <begin position="38"/>
        <end position="61"/>
    </location>
</feature>
<dbReference type="RefSeq" id="WP_184254936.1">
    <property type="nucleotide sequence ID" value="NZ_JACHIO010000007.1"/>
</dbReference>
<evidence type="ECO:0000256" key="3">
    <source>
        <dbReference type="ARBA" id="ARBA00022692"/>
    </source>
</evidence>
<dbReference type="EMBL" id="JACHIO010000007">
    <property type="protein sequence ID" value="MBB5063617.1"/>
    <property type="molecule type" value="Genomic_DNA"/>
</dbReference>
<dbReference type="GO" id="GO:0005886">
    <property type="term" value="C:plasma membrane"/>
    <property type="evidence" value="ECO:0007669"/>
    <property type="project" value="UniProtKB-SubCell"/>
</dbReference>
<evidence type="ECO:0000313" key="8">
    <source>
        <dbReference type="Proteomes" id="UP000584867"/>
    </source>
</evidence>